<dbReference type="Proteomes" id="UP000607397">
    <property type="component" value="Unassembled WGS sequence"/>
</dbReference>
<gene>
    <name evidence="1" type="ORF">GS597_07230</name>
</gene>
<dbReference type="EMBL" id="WVIC01000011">
    <property type="protein sequence ID" value="NCJ06307.1"/>
    <property type="molecule type" value="Genomic_DNA"/>
</dbReference>
<evidence type="ECO:0000313" key="2">
    <source>
        <dbReference type="Proteomes" id="UP000607397"/>
    </source>
</evidence>
<evidence type="ECO:0000313" key="1">
    <source>
        <dbReference type="EMBL" id="NCJ06307.1"/>
    </source>
</evidence>
<keyword evidence="2" id="KW-1185">Reference proteome</keyword>
<sequence length="142" mass="15963">MLKTIQGIYQDGKIQLTELPQDVSDRSQVLVTFVDPDVSSRTYPPSPPSPLSQHWERGNRAQIQGFSPSPNIGRGVGVRANESCRTHVDPDKIDPVKLRQLIDRLETIEGIQQGFEELKSGQTHPIGDFVQVFIGRTRTNWD</sequence>
<reference evidence="1" key="1">
    <citation type="submission" date="2019-12" db="EMBL/GenBank/DDBJ databases">
        <title>High-Quality draft genome sequences of three cyanobacteria isolated from the limestone walls of the Old Cathedral of Coimbra.</title>
        <authorList>
            <person name="Tiago I."/>
            <person name="Soares F."/>
            <person name="Portugal A."/>
        </authorList>
    </citation>
    <scope>NUCLEOTIDE SEQUENCE [LARGE SCALE GENOMIC DNA]</scope>
    <source>
        <strain evidence="1">C</strain>
    </source>
</reference>
<name>A0A8K1ZZ19_9CYAN</name>
<protein>
    <submittedName>
        <fullName evidence="1">Uncharacterized protein</fullName>
    </submittedName>
</protein>
<dbReference type="AlphaFoldDB" id="A0A8K1ZZ19"/>
<accession>A0A8K1ZZ19</accession>
<proteinExistence type="predicted"/>
<organism evidence="1 2">
    <name type="scientific">Petrachloros mirabilis ULC683</name>
    <dbReference type="NCBI Taxonomy" id="2781853"/>
    <lineage>
        <taxon>Bacteria</taxon>
        <taxon>Bacillati</taxon>
        <taxon>Cyanobacteriota</taxon>
        <taxon>Cyanophyceae</taxon>
        <taxon>Synechococcales</taxon>
        <taxon>Petrachlorosaceae</taxon>
        <taxon>Petrachloros</taxon>
        <taxon>Petrachloros mirabilis</taxon>
    </lineage>
</organism>
<comment type="caution">
    <text evidence="1">The sequence shown here is derived from an EMBL/GenBank/DDBJ whole genome shotgun (WGS) entry which is preliminary data.</text>
</comment>